<proteinExistence type="predicted"/>
<feature type="region of interest" description="Disordered" evidence="1">
    <location>
        <begin position="219"/>
        <end position="240"/>
    </location>
</feature>
<evidence type="ECO:0000313" key="2">
    <source>
        <dbReference type="EMBL" id="KAK7424495.1"/>
    </source>
</evidence>
<evidence type="ECO:0000256" key="1">
    <source>
        <dbReference type="SAM" id="MobiDB-lite"/>
    </source>
</evidence>
<gene>
    <name evidence="2" type="ORF">QQX98_000460</name>
</gene>
<reference evidence="2 3" key="1">
    <citation type="journal article" date="2025" name="Microbiol. Resour. Announc.">
        <title>Draft genome sequences for Neonectria magnoliae and Neonectria punicea, canker pathogens of Liriodendron tulipifera and Acer saccharum in West Virginia.</title>
        <authorList>
            <person name="Petronek H.M."/>
            <person name="Kasson M.T."/>
            <person name="Metheny A.M."/>
            <person name="Stauder C.M."/>
            <person name="Lovett B."/>
            <person name="Lynch S.C."/>
            <person name="Garnas J.R."/>
            <person name="Kasson L.R."/>
            <person name="Stajich J.E."/>
        </authorList>
    </citation>
    <scope>NUCLEOTIDE SEQUENCE [LARGE SCALE GENOMIC DNA]</scope>
    <source>
        <strain evidence="2 3">NRRL 64653</strain>
    </source>
</reference>
<evidence type="ECO:0000313" key="3">
    <source>
        <dbReference type="Proteomes" id="UP001498476"/>
    </source>
</evidence>
<dbReference type="EMBL" id="JAZAVJ010000004">
    <property type="protein sequence ID" value="KAK7424495.1"/>
    <property type="molecule type" value="Genomic_DNA"/>
</dbReference>
<keyword evidence="3" id="KW-1185">Reference proteome</keyword>
<protein>
    <submittedName>
        <fullName evidence="2">Uncharacterized protein</fullName>
    </submittedName>
</protein>
<sequence>MSPELCKFTLCDWRIPEQVGSDVDSNAAIEALYQEQLRLQREEDQLEKARDLARDHGPKTARYWAQQILERFEDAAEKGEEIRVLATWDRIKPEVPFWVNDIWKAREDYGFVIYKSREVEQRPAAAIRRWLTNYNAEEDSENFVGIENAATHFKLTAPTLSKLRVLKNTFLALTNDCVFPQLDTCDLEHGITDESQPNTLLPSDIPQFFLWVYDAEWKPPNPPDDDDEEETSPSAGEDCECKGSYVGGHGGADEDGYQGRVKVDIRILFSWFYYARLMEADLKDLWRKAQSLPDRTWTCRAAFYDPSQPEALV</sequence>
<name>A0ABR1HTD9_9HYPO</name>
<dbReference type="Proteomes" id="UP001498476">
    <property type="component" value="Unassembled WGS sequence"/>
</dbReference>
<comment type="caution">
    <text evidence="2">The sequence shown here is derived from an EMBL/GenBank/DDBJ whole genome shotgun (WGS) entry which is preliminary data.</text>
</comment>
<organism evidence="2 3">
    <name type="scientific">Neonectria punicea</name>
    <dbReference type="NCBI Taxonomy" id="979145"/>
    <lineage>
        <taxon>Eukaryota</taxon>
        <taxon>Fungi</taxon>
        <taxon>Dikarya</taxon>
        <taxon>Ascomycota</taxon>
        <taxon>Pezizomycotina</taxon>
        <taxon>Sordariomycetes</taxon>
        <taxon>Hypocreomycetidae</taxon>
        <taxon>Hypocreales</taxon>
        <taxon>Nectriaceae</taxon>
        <taxon>Neonectria</taxon>
    </lineage>
</organism>
<accession>A0ABR1HTD9</accession>